<dbReference type="Gene3D" id="3.10.560.10">
    <property type="entry name" value="Outer membrane lipoprotein wza domain like"/>
    <property type="match status" value="1"/>
</dbReference>
<keyword evidence="13" id="KW-0998">Cell outer membrane</keyword>
<keyword evidence="3" id="KW-0813">Transport</keyword>
<accession>A0A0K1Q0I3</accession>
<evidence type="ECO:0000256" key="7">
    <source>
        <dbReference type="ARBA" id="ARBA00022729"/>
    </source>
</evidence>
<proteinExistence type="inferred from homology"/>
<keyword evidence="7 15" id="KW-0732">Signal</keyword>
<dbReference type="Pfam" id="PF02563">
    <property type="entry name" value="Poly_export"/>
    <property type="match status" value="1"/>
</dbReference>
<dbReference type="RefSeq" id="WP_169927894.1">
    <property type="nucleotide sequence ID" value="NZ_CP012333.1"/>
</dbReference>
<evidence type="ECO:0000256" key="5">
    <source>
        <dbReference type="ARBA" id="ARBA00022597"/>
    </source>
</evidence>
<evidence type="ECO:0000256" key="2">
    <source>
        <dbReference type="ARBA" id="ARBA00009450"/>
    </source>
</evidence>
<dbReference type="PROSITE" id="PS51257">
    <property type="entry name" value="PROKAR_LIPOPROTEIN"/>
    <property type="match status" value="1"/>
</dbReference>
<evidence type="ECO:0000256" key="3">
    <source>
        <dbReference type="ARBA" id="ARBA00022448"/>
    </source>
</evidence>
<evidence type="ECO:0000256" key="8">
    <source>
        <dbReference type="ARBA" id="ARBA00023047"/>
    </source>
</evidence>
<evidence type="ECO:0000256" key="6">
    <source>
        <dbReference type="ARBA" id="ARBA00022692"/>
    </source>
</evidence>
<evidence type="ECO:0000256" key="15">
    <source>
        <dbReference type="SAM" id="SignalP"/>
    </source>
</evidence>
<evidence type="ECO:0000313" key="18">
    <source>
        <dbReference type="EMBL" id="AKU99242.1"/>
    </source>
</evidence>
<keyword evidence="5" id="KW-0762">Sugar transport</keyword>
<dbReference type="PANTHER" id="PTHR33619">
    <property type="entry name" value="POLYSACCHARIDE EXPORT PROTEIN GFCE-RELATED"/>
    <property type="match status" value="1"/>
</dbReference>
<evidence type="ECO:0000256" key="13">
    <source>
        <dbReference type="ARBA" id="ARBA00023237"/>
    </source>
</evidence>
<gene>
    <name evidence="18" type="ORF">AKJ09_05906</name>
</gene>
<dbReference type="EMBL" id="CP012333">
    <property type="protein sequence ID" value="AKU99242.1"/>
    <property type="molecule type" value="Genomic_DNA"/>
</dbReference>
<evidence type="ECO:0000256" key="12">
    <source>
        <dbReference type="ARBA" id="ARBA00023139"/>
    </source>
</evidence>
<dbReference type="InterPro" id="IPR049712">
    <property type="entry name" value="Poly_export"/>
</dbReference>
<sequence>MTSRTFASFAASFVLAGLVTLGGCAATGPFVWADSLPAQSGSSGDVVIADGDMVNVRVFNQEPLSTREKVRADGKIAMPVIGEVSARGKRPAQLAGEIQERLKQVVVAPSVTVMIEQGAELKVSVVGEVRNSGVFQLEPGANVLHALAAAGGLSDYADSDKVFVIRKSLPQRVRFRYNDLRSADPKSIHFLLQPGDVVVVE</sequence>
<evidence type="ECO:0000256" key="10">
    <source>
        <dbReference type="ARBA" id="ARBA00023114"/>
    </source>
</evidence>
<evidence type="ECO:0000313" key="19">
    <source>
        <dbReference type="Proteomes" id="UP000064967"/>
    </source>
</evidence>
<name>A0A0K1Q0I3_9BACT</name>
<feature type="signal peptide" evidence="15">
    <location>
        <begin position="1"/>
        <end position="25"/>
    </location>
</feature>
<protein>
    <submittedName>
        <fullName evidence="18">Polysaccharide export protein</fullName>
    </submittedName>
</protein>
<evidence type="ECO:0000259" key="16">
    <source>
        <dbReference type="Pfam" id="PF02563"/>
    </source>
</evidence>
<feature type="domain" description="SLBB" evidence="17">
    <location>
        <begin position="122"/>
        <end position="200"/>
    </location>
</feature>
<dbReference type="Gene3D" id="3.30.1950.10">
    <property type="entry name" value="wza like domain"/>
    <property type="match status" value="1"/>
</dbReference>
<comment type="subcellular location">
    <subcellularLocation>
        <location evidence="1">Cell outer membrane</location>
        <topology evidence="1">Multi-pass membrane protein</topology>
    </subcellularLocation>
</comment>
<dbReference type="GO" id="GO:0006811">
    <property type="term" value="P:monoatomic ion transport"/>
    <property type="evidence" value="ECO:0007669"/>
    <property type="project" value="UniProtKB-KW"/>
</dbReference>
<dbReference type="KEGG" id="llu:AKJ09_05906"/>
<comment type="similarity">
    <text evidence="2">Belongs to the BexD/CtrA/VexA family.</text>
</comment>
<evidence type="ECO:0000256" key="4">
    <source>
        <dbReference type="ARBA" id="ARBA00022452"/>
    </source>
</evidence>
<reference evidence="18 19" key="1">
    <citation type="submission" date="2015-08" db="EMBL/GenBank/DDBJ databases">
        <authorList>
            <person name="Babu N.S."/>
            <person name="Beckwith C.J."/>
            <person name="Beseler K.G."/>
            <person name="Brison A."/>
            <person name="Carone J.V."/>
            <person name="Caskin T.P."/>
            <person name="Diamond M."/>
            <person name="Durham M.E."/>
            <person name="Foxe J.M."/>
            <person name="Go M."/>
            <person name="Henderson B.A."/>
            <person name="Jones I.B."/>
            <person name="McGettigan J.A."/>
            <person name="Micheletti S.J."/>
            <person name="Nasrallah M.E."/>
            <person name="Ortiz D."/>
            <person name="Piller C.R."/>
            <person name="Privatt S.R."/>
            <person name="Schneider S.L."/>
            <person name="Sharp S."/>
            <person name="Smith T.C."/>
            <person name="Stanton J.D."/>
            <person name="Ullery H.E."/>
            <person name="Wilson R.J."/>
            <person name="Serrano M.G."/>
            <person name="Buck G."/>
            <person name="Lee V."/>
            <person name="Wang Y."/>
            <person name="Carvalho R."/>
            <person name="Voegtly L."/>
            <person name="Shi R."/>
            <person name="Duckworth R."/>
            <person name="Johnson A."/>
            <person name="Loviza R."/>
            <person name="Walstead R."/>
            <person name="Shah Z."/>
            <person name="Kiflezghi M."/>
            <person name="Wade K."/>
            <person name="Ball S.L."/>
            <person name="Bradley K.W."/>
            <person name="Asai D.J."/>
            <person name="Bowman C.A."/>
            <person name="Russell D.A."/>
            <person name="Pope W.H."/>
            <person name="Jacobs-Sera D."/>
            <person name="Hendrix R.W."/>
            <person name="Hatfull G.F."/>
        </authorList>
    </citation>
    <scope>NUCLEOTIDE SEQUENCE [LARGE SCALE GENOMIC DNA]</scope>
    <source>
        <strain evidence="18 19">DSM 27648</strain>
    </source>
</reference>
<feature type="domain" description="Polysaccharide export protein N-terminal" evidence="16">
    <location>
        <begin position="43"/>
        <end position="115"/>
    </location>
</feature>
<dbReference type="STRING" id="1391654.AKJ09_05906"/>
<dbReference type="Proteomes" id="UP000064967">
    <property type="component" value="Chromosome"/>
</dbReference>
<evidence type="ECO:0000256" key="14">
    <source>
        <dbReference type="ARBA" id="ARBA00023288"/>
    </source>
</evidence>
<evidence type="ECO:0000259" key="17">
    <source>
        <dbReference type="Pfam" id="PF22461"/>
    </source>
</evidence>
<feature type="chain" id="PRO_5005466931" evidence="15">
    <location>
        <begin position="26"/>
        <end position="201"/>
    </location>
</feature>
<evidence type="ECO:0000256" key="9">
    <source>
        <dbReference type="ARBA" id="ARBA00023065"/>
    </source>
</evidence>
<keyword evidence="14" id="KW-0449">Lipoprotein</keyword>
<dbReference type="PANTHER" id="PTHR33619:SF3">
    <property type="entry name" value="POLYSACCHARIDE EXPORT PROTEIN GFCE-RELATED"/>
    <property type="match status" value="1"/>
</dbReference>
<keyword evidence="4" id="KW-1134">Transmembrane beta strand</keyword>
<keyword evidence="12" id="KW-0564">Palmitate</keyword>
<dbReference type="GO" id="GO:0015288">
    <property type="term" value="F:porin activity"/>
    <property type="evidence" value="ECO:0007669"/>
    <property type="project" value="UniProtKB-KW"/>
</dbReference>
<keyword evidence="6" id="KW-0812">Transmembrane</keyword>
<evidence type="ECO:0000256" key="11">
    <source>
        <dbReference type="ARBA" id="ARBA00023136"/>
    </source>
</evidence>
<organism evidence="18 19">
    <name type="scientific">Labilithrix luteola</name>
    <dbReference type="NCBI Taxonomy" id="1391654"/>
    <lineage>
        <taxon>Bacteria</taxon>
        <taxon>Pseudomonadati</taxon>
        <taxon>Myxococcota</taxon>
        <taxon>Polyangia</taxon>
        <taxon>Polyangiales</taxon>
        <taxon>Labilitrichaceae</taxon>
        <taxon>Labilithrix</taxon>
    </lineage>
</organism>
<dbReference type="GO" id="GO:0015159">
    <property type="term" value="F:polysaccharide transmembrane transporter activity"/>
    <property type="evidence" value="ECO:0007669"/>
    <property type="project" value="InterPro"/>
</dbReference>
<dbReference type="InterPro" id="IPR054765">
    <property type="entry name" value="SLBB_dom"/>
</dbReference>
<dbReference type="InterPro" id="IPR003715">
    <property type="entry name" value="Poly_export_N"/>
</dbReference>
<dbReference type="GO" id="GO:0009279">
    <property type="term" value="C:cell outer membrane"/>
    <property type="evidence" value="ECO:0007669"/>
    <property type="project" value="UniProtKB-SubCell"/>
</dbReference>
<dbReference type="AlphaFoldDB" id="A0A0K1Q0I3"/>
<keyword evidence="8" id="KW-0625">Polysaccharide transport</keyword>
<evidence type="ECO:0000256" key="1">
    <source>
        <dbReference type="ARBA" id="ARBA00004571"/>
    </source>
</evidence>
<keyword evidence="10" id="KW-0626">Porin</keyword>
<keyword evidence="19" id="KW-1185">Reference proteome</keyword>
<keyword evidence="11" id="KW-0472">Membrane</keyword>
<dbReference type="GO" id="GO:0046930">
    <property type="term" value="C:pore complex"/>
    <property type="evidence" value="ECO:0007669"/>
    <property type="project" value="UniProtKB-KW"/>
</dbReference>
<keyword evidence="9" id="KW-0406">Ion transport</keyword>
<dbReference type="Pfam" id="PF22461">
    <property type="entry name" value="SLBB_2"/>
    <property type="match status" value="1"/>
</dbReference>